<evidence type="ECO:0000256" key="1">
    <source>
        <dbReference type="ARBA" id="ARBA00022553"/>
    </source>
</evidence>
<dbReference type="eggNOG" id="COG3437">
    <property type="taxonomic scope" value="Bacteria"/>
</dbReference>
<feature type="modified residue" description="4-aspartylphosphate" evidence="2">
    <location>
        <position position="62"/>
    </location>
</feature>
<comment type="caution">
    <text evidence="4">The sequence shown here is derived from an EMBL/GenBank/DDBJ whole genome shotgun (WGS) entry which is preliminary data.</text>
</comment>
<organism evidence="4 5">
    <name type="scientific">Cesiribacter andamanensis AMV16</name>
    <dbReference type="NCBI Taxonomy" id="1279009"/>
    <lineage>
        <taxon>Bacteria</taxon>
        <taxon>Pseudomonadati</taxon>
        <taxon>Bacteroidota</taxon>
        <taxon>Cytophagia</taxon>
        <taxon>Cytophagales</taxon>
        <taxon>Cesiribacteraceae</taxon>
        <taxon>Cesiribacter</taxon>
    </lineage>
</organism>
<dbReference type="Pfam" id="PF00072">
    <property type="entry name" value="Response_reg"/>
    <property type="match status" value="1"/>
</dbReference>
<dbReference type="PANTHER" id="PTHR44591">
    <property type="entry name" value="STRESS RESPONSE REGULATOR PROTEIN 1"/>
    <property type="match status" value="1"/>
</dbReference>
<dbReference type="AlphaFoldDB" id="M7NP44"/>
<dbReference type="Pfam" id="PF12831">
    <property type="entry name" value="FAD_oxidored"/>
    <property type="match status" value="1"/>
</dbReference>
<reference evidence="4 5" key="1">
    <citation type="journal article" date="2013" name="Genome Announc.">
        <title>Draft Genome Sequence of Cesiribacter andamanensis Strain AMV16T, Isolated from a Soil Sample from a Mud Volcano in the Andaman Islands, India.</title>
        <authorList>
            <person name="Shivaji S."/>
            <person name="Ara S."/>
            <person name="Begum Z."/>
            <person name="Srinivas T.N."/>
            <person name="Singh A."/>
            <person name="Kumar Pinnaka A."/>
        </authorList>
    </citation>
    <scope>NUCLEOTIDE SEQUENCE [LARGE SCALE GENOMIC DNA]</scope>
    <source>
        <strain evidence="4 5">AMV16</strain>
    </source>
</reference>
<sequence length="306" mass="33942">MSKPIILALDDDEQVLQSVARDLRKPYGKEYRILSTTSASEALEALEELKQKGTPVALFVIDQRMPEMQGVDFLKKARQHYPDAKRVLLTAYSDTDAAIQAINEVQLDYYFTKPWDPPEEKLYPVLDGLLADWQAGYRPPYKGIRIIGYQYSPKSHQLKDFMAGNLLPYQWLDLEKSPEARQLVEQWGCSPKELPLLLFEDGQGLCNPDIKEVAEKVGLQLQASASFYDVVIIGGGPAGLAAAVYGASEGMRTLLVEKKPPAGRPAPAAALKITWAFPTGSAARSLPEGLWRRPAALVPSCSLRRK</sequence>
<dbReference type="eggNOG" id="COG0492">
    <property type="taxonomic scope" value="Bacteria"/>
</dbReference>
<dbReference type="Gene3D" id="3.40.50.2300">
    <property type="match status" value="1"/>
</dbReference>
<dbReference type="InterPro" id="IPR036188">
    <property type="entry name" value="FAD/NAD-bd_sf"/>
</dbReference>
<evidence type="ECO:0000313" key="4">
    <source>
        <dbReference type="EMBL" id="EMR03500.1"/>
    </source>
</evidence>
<dbReference type="Gene3D" id="3.50.50.60">
    <property type="entry name" value="FAD/NAD(P)-binding domain"/>
    <property type="match status" value="1"/>
</dbReference>
<evidence type="ECO:0000259" key="3">
    <source>
        <dbReference type="PROSITE" id="PS50110"/>
    </source>
</evidence>
<dbReference type="InterPro" id="IPR001789">
    <property type="entry name" value="Sig_transdc_resp-reg_receiver"/>
</dbReference>
<dbReference type="InterPro" id="IPR050595">
    <property type="entry name" value="Bact_response_regulator"/>
</dbReference>
<dbReference type="SUPFAM" id="SSF51905">
    <property type="entry name" value="FAD/NAD(P)-binding domain"/>
    <property type="match status" value="1"/>
</dbReference>
<evidence type="ECO:0000313" key="5">
    <source>
        <dbReference type="Proteomes" id="UP000011910"/>
    </source>
</evidence>
<dbReference type="STRING" id="1279009.ADICEAN_01349"/>
<accession>M7NP44</accession>
<dbReference type="PROSITE" id="PS50110">
    <property type="entry name" value="RESPONSE_REGULATORY"/>
    <property type="match status" value="1"/>
</dbReference>
<proteinExistence type="predicted"/>
<dbReference type="InterPro" id="IPR011006">
    <property type="entry name" value="CheY-like_superfamily"/>
</dbReference>
<keyword evidence="1 2" id="KW-0597">Phosphoprotein</keyword>
<feature type="domain" description="Response regulatory" evidence="3">
    <location>
        <begin position="5"/>
        <end position="128"/>
    </location>
</feature>
<keyword evidence="5" id="KW-1185">Reference proteome</keyword>
<dbReference type="PATRIC" id="fig|1279009.4.peg.1366"/>
<name>M7NP44_9BACT</name>
<dbReference type="PANTHER" id="PTHR44591:SF19">
    <property type="entry name" value="TWO-COMPONENT RESPONSE REGULATOR-RELATED"/>
    <property type="match status" value="1"/>
</dbReference>
<dbReference type="Proteomes" id="UP000011910">
    <property type="component" value="Unassembled WGS sequence"/>
</dbReference>
<dbReference type="EMBL" id="AODQ01000024">
    <property type="protein sequence ID" value="EMR03500.1"/>
    <property type="molecule type" value="Genomic_DNA"/>
</dbReference>
<dbReference type="GO" id="GO:0000160">
    <property type="term" value="P:phosphorelay signal transduction system"/>
    <property type="evidence" value="ECO:0007669"/>
    <property type="project" value="InterPro"/>
</dbReference>
<dbReference type="Gene3D" id="3.40.30.10">
    <property type="entry name" value="Glutaredoxin"/>
    <property type="match status" value="1"/>
</dbReference>
<evidence type="ECO:0000256" key="2">
    <source>
        <dbReference type="PROSITE-ProRule" id="PRU00169"/>
    </source>
</evidence>
<dbReference type="SUPFAM" id="SSF52172">
    <property type="entry name" value="CheY-like"/>
    <property type="match status" value="1"/>
</dbReference>
<dbReference type="SMART" id="SM00448">
    <property type="entry name" value="REC"/>
    <property type="match status" value="1"/>
</dbReference>
<gene>
    <name evidence="4" type="primary">hupR1</name>
    <name evidence="4" type="ORF">ADICEAN_01349</name>
</gene>
<protein>
    <submittedName>
        <fullName evidence="4">Hydrogenase transcriptional regulatory protein hupR1</fullName>
    </submittedName>
</protein>